<gene>
    <name evidence="2" type="ORF">Alo02nite_51030</name>
</gene>
<name>A0ABQ4AMH1_9ACTN</name>
<keyword evidence="3" id="KW-1185">Reference proteome</keyword>
<organism evidence="2 3">
    <name type="scientific">Actinoplanes lobatus</name>
    <dbReference type="NCBI Taxonomy" id="113568"/>
    <lineage>
        <taxon>Bacteria</taxon>
        <taxon>Bacillati</taxon>
        <taxon>Actinomycetota</taxon>
        <taxon>Actinomycetes</taxon>
        <taxon>Micromonosporales</taxon>
        <taxon>Micromonosporaceae</taxon>
        <taxon>Actinoplanes</taxon>
    </lineage>
</organism>
<reference evidence="2 3" key="1">
    <citation type="submission" date="2021-01" db="EMBL/GenBank/DDBJ databases">
        <title>Whole genome shotgun sequence of Actinoplanes lobatus NBRC 12513.</title>
        <authorList>
            <person name="Komaki H."/>
            <person name="Tamura T."/>
        </authorList>
    </citation>
    <scope>NUCLEOTIDE SEQUENCE [LARGE SCALE GENOMIC DNA]</scope>
    <source>
        <strain evidence="2 3">NBRC 12513</strain>
    </source>
</reference>
<protein>
    <submittedName>
        <fullName evidence="2">Uncharacterized protein</fullName>
    </submittedName>
</protein>
<sequence length="124" mass="12896">MDPGRKLTTIEATRRSGRPHPPSGPPGLTTIAAALRFGRSAVTVHLSIAATPPSPVRSRTSTLSVTATAAPPIAVDSCRGKAGSSVRAWPVWFGSPAYRVSVWRGISGRRGARGGRCAAGRPTR</sequence>
<evidence type="ECO:0000313" key="2">
    <source>
        <dbReference type="EMBL" id="GIE42205.1"/>
    </source>
</evidence>
<comment type="caution">
    <text evidence="2">The sequence shown here is derived from an EMBL/GenBank/DDBJ whole genome shotgun (WGS) entry which is preliminary data.</text>
</comment>
<dbReference type="Proteomes" id="UP000631312">
    <property type="component" value="Unassembled WGS sequence"/>
</dbReference>
<proteinExistence type="predicted"/>
<feature type="region of interest" description="Disordered" evidence="1">
    <location>
        <begin position="1"/>
        <end position="27"/>
    </location>
</feature>
<dbReference type="EMBL" id="BOMP01000088">
    <property type="protein sequence ID" value="GIE42205.1"/>
    <property type="molecule type" value="Genomic_DNA"/>
</dbReference>
<accession>A0ABQ4AMH1</accession>
<evidence type="ECO:0000256" key="1">
    <source>
        <dbReference type="SAM" id="MobiDB-lite"/>
    </source>
</evidence>
<evidence type="ECO:0000313" key="3">
    <source>
        <dbReference type="Proteomes" id="UP000631312"/>
    </source>
</evidence>